<gene>
    <name evidence="5" type="ORF">ABOD76_08110</name>
</gene>
<dbReference type="Pfam" id="PF03029">
    <property type="entry name" value="ATP_bind_1"/>
    <property type="match status" value="1"/>
</dbReference>
<evidence type="ECO:0000256" key="1">
    <source>
        <dbReference type="ARBA" id="ARBA00005290"/>
    </source>
</evidence>
<dbReference type="GO" id="GO:0016787">
    <property type="term" value="F:hydrolase activity"/>
    <property type="evidence" value="ECO:0007669"/>
    <property type="project" value="UniProtKB-KW"/>
</dbReference>
<protein>
    <submittedName>
        <fullName evidence="5">ATP/GTP-binding protein</fullName>
    </submittedName>
</protein>
<name>A0AAU7UCZ3_9DEIO</name>
<evidence type="ECO:0000313" key="5">
    <source>
        <dbReference type="EMBL" id="XBV86260.1"/>
    </source>
</evidence>
<evidence type="ECO:0000256" key="4">
    <source>
        <dbReference type="ARBA" id="ARBA00023134"/>
    </source>
</evidence>
<accession>A0AAU7UCZ3</accession>
<evidence type="ECO:0000256" key="3">
    <source>
        <dbReference type="ARBA" id="ARBA00022801"/>
    </source>
</evidence>
<dbReference type="RefSeq" id="WP_350244322.1">
    <property type="nucleotide sequence ID" value="NZ_CP158299.1"/>
</dbReference>
<dbReference type="InterPro" id="IPR027417">
    <property type="entry name" value="P-loop_NTPase"/>
</dbReference>
<dbReference type="GO" id="GO:0005525">
    <property type="term" value="F:GTP binding"/>
    <property type="evidence" value="ECO:0007669"/>
    <property type="project" value="UniProtKB-KW"/>
</dbReference>
<keyword evidence="2" id="KW-0547">Nucleotide-binding</keyword>
<dbReference type="EMBL" id="CP158299">
    <property type="protein sequence ID" value="XBV86260.1"/>
    <property type="molecule type" value="Genomic_DNA"/>
</dbReference>
<comment type="similarity">
    <text evidence="1">Belongs to the GPN-loop GTPase family.</text>
</comment>
<keyword evidence="3" id="KW-0378">Hydrolase</keyword>
<dbReference type="InterPro" id="IPR052705">
    <property type="entry name" value="Gliding_Motility_GTPase"/>
</dbReference>
<dbReference type="PANTHER" id="PTHR42708:SF1">
    <property type="entry name" value="GLIDING MOTILITY PROTEIN MGLA"/>
    <property type="match status" value="1"/>
</dbReference>
<dbReference type="Gene3D" id="3.40.50.300">
    <property type="entry name" value="P-loop containing nucleotide triphosphate hydrolases"/>
    <property type="match status" value="1"/>
</dbReference>
<dbReference type="SUPFAM" id="SSF52540">
    <property type="entry name" value="P-loop containing nucleoside triphosphate hydrolases"/>
    <property type="match status" value="1"/>
</dbReference>
<keyword evidence="4" id="KW-0342">GTP-binding</keyword>
<reference evidence="5" key="1">
    <citation type="submission" date="2024-06" db="EMBL/GenBank/DDBJ databases">
        <title>Draft Genome Sequence of Deinococcus sonorensis Type Strain KR-87, a Biofilm Producing Representative of the Genus Deinococcus.</title>
        <authorList>
            <person name="Boren L.S."/>
            <person name="Grosso R.A."/>
            <person name="Hugenberg-Cox A.N."/>
            <person name="Hill J.T.E."/>
            <person name="Albert C.M."/>
            <person name="Tuohy J.M."/>
        </authorList>
    </citation>
    <scope>NUCLEOTIDE SEQUENCE</scope>
    <source>
        <strain evidence="5">KR-87</strain>
    </source>
</reference>
<dbReference type="KEGG" id="dsc:ABOD76_08110"/>
<proteinExistence type="inferred from homology"/>
<evidence type="ECO:0000256" key="2">
    <source>
        <dbReference type="ARBA" id="ARBA00022741"/>
    </source>
</evidence>
<dbReference type="PANTHER" id="PTHR42708">
    <property type="entry name" value="ATP/GTP-BINDING PROTEIN-RELATED"/>
    <property type="match status" value="1"/>
</dbReference>
<sequence length="186" mass="20318">MRPLKLVVAGPVAAGKTTFVRALSETPVVDTDVEATEDIGKLNTTVAFDFGTLTLDGIPLHLYGTPGQDRFDFMWELLCEGALGLVMLVSGDRPRDFAAARNMLEFITTRYPVPYLLGVTRQDLPRVWEPDDVADYFDLPPSQVLGLNATDPAACHDLLATLLEQLDSSASRLPDLSPLFPSQETP</sequence>
<dbReference type="InterPro" id="IPR004130">
    <property type="entry name" value="Gpn"/>
</dbReference>
<dbReference type="CDD" id="cd00882">
    <property type="entry name" value="Ras_like_GTPase"/>
    <property type="match status" value="1"/>
</dbReference>
<dbReference type="AlphaFoldDB" id="A0AAU7UCZ3"/>
<organism evidence="5">
    <name type="scientific">Deinococcus sonorensis KR-87</name>
    <dbReference type="NCBI Taxonomy" id="694439"/>
    <lineage>
        <taxon>Bacteria</taxon>
        <taxon>Thermotogati</taxon>
        <taxon>Deinococcota</taxon>
        <taxon>Deinococci</taxon>
        <taxon>Deinococcales</taxon>
        <taxon>Deinococcaceae</taxon>
        <taxon>Deinococcus</taxon>
    </lineage>
</organism>